<accession>A0A396INJ5</accession>
<reference evidence="2" key="1">
    <citation type="journal article" date="2018" name="Nat. Plants">
        <title>Whole-genome landscape of Medicago truncatula symbiotic genes.</title>
        <authorList>
            <person name="Pecrix Y."/>
            <person name="Gamas P."/>
            <person name="Carrere S."/>
        </authorList>
    </citation>
    <scope>NUCLEOTIDE SEQUENCE</scope>
    <source>
        <tissue evidence="2">Leaves</tissue>
    </source>
</reference>
<evidence type="ECO:0008006" key="3">
    <source>
        <dbReference type="Google" id="ProtNLM"/>
    </source>
</evidence>
<sequence length="194" mass="21738">MPTGHYQDPGASTSHDQTNNQESHTPPANNQSRTNQESGEQDSGESNRNSEGNFFMYEEEVVDEGIKQCRNSILGKLLTTKQIPKQVLYNSLMGIWCSIQELEFQKARLWIQLLGHPLHCKTVAMGLQLGAQLGTVEEAAIYDYPNNAKIIKIKVQFDINNPIRAGMYIGNENDGINWVDLGMKISLYFVSTMG</sequence>
<dbReference type="Proteomes" id="UP000265566">
    <property type="component" value="Chromosome 3"/>
</dbReference>
<gene>
    <name evidence="2" type="ORF">MtrunA17_Chr3g0079981</name>
</gene>
<proteinExistence type="predicted"/>
<dbReference type="Gramene" id="rna13284">
    <property type="protein sequence ID" value="RHN65445.1"/>
    <property type="gene ID" value="gene13284"/>
</dbReference>
<feature type="compositionally biased region" description="Polar residues" evidence="1">
    <location>
        <begin position="10"/>
        <end position="38"/>
    </location>
</feature>
<evidence type="ECO:0000256" key="1">
    <source>
        <dbReference type="SAM" id="MobiDB-lite"/>
    </source>
</evidence>
<comment type="caution">
    <text evidence="2">The sequence shown here is derived from an EMBL/GenBank/DDBJ whole genome shotgun (WGS) entry which is preliminary data.</text>
</comment>
<dbReference type="AlphaFoldDB" id="A0A396INJ5"/>
<organism evidence="2">
    <name type="scientific">Medicago truncatula</name>
    <name type="common">Barrel medic</name>
    <name type="synonym">Medicago tribuloides</name>
    <dbReference type="NCBI Taxonomy" id="3880"/>
    <lineage>
        <taxon>Eukaryota</taxon>
        <taxon>Viridiplantae</taxon>
        <taxon>Streptophyta</taxon>
        <taxon>Embryophyta</taxon>
        <taxon>Tracheophyta</taxon>
        <taxon>Spermatophyta</taxon>
        <taxon>Magnoliopsida</taxon>
        <taxon>eudicotyledons</taxon>
        <taxon>Gunneridae</taxon>
        <taxon>Pentapetalae</taxon>
        <taxon>rosids</taxon>
        <taxon>fabids</taxon>
        <taxon>Fabales</taxon>
        <taxon>Fabaceae</taxon>
        <taxon>Papilionoideae</taxon>
        <taxon>50 kb inversion clade</taxon>
        <taxon>NPAAA clade</taxon>
        <taxon>Hologalegina</taxon>
        <taxon>IRL clade</taxon>
        <taxon>Trifolieae</taxon>
        <taxon>Medicago</taxon>
    </lineage>
</organism>
<dbReference type="EMBL" id="PSQE01000003">
    <property type="protein sequence ID" value="RHN65445.1"/>
    <property type="molecule type" value="Genomic_DNA"/>
</dbReference>
<feature type="region of interest" description="Disordered" evidence="1">
    <location>
        <begin position="1"/>
        <end position="51"/>
    </location>
</feature>
<protein>
    <recommendedName>
        <fullName evidence="3">DUF4283 domain protein</fullName>
    </recommendedName>
</protein>
<evidence type="ECO:0000313" key="2">
    <source>
        <dbReference type="EMBL" id="RHN65445.1"/>
    </source>
</evidence>
<name>A0A396INJ5_MEDTR</name>